<reference evidence="2 3" key="1">
    <citation type="submission" date="2018-05" db="EMBL/GenBank/DDBJ databases">
        <title>Genome sequencing and assembly of the regulated plant pathogen Lachnellula willkommii and related sister species for the development of diagnostic species identification markers.</title>
        <authorList>
            <person name="Giroux E."/>
            <person name="Bilodeau G."/>
        </authorList>
    </citation>
    <scope>NUCLEOTIDE SEQUENCE [LARGE SCALE GENOMIC DNA]</scope>
    <source>
        <strain evidence="2 3">CBS 197.66</strain>
    </source>
</reference>
<dbReference type="AlphaFoldDB" id="A0A8H8UGY9"/>
<accession>A0A8H8UGY9</accession>
<protein>
    <submittedName>
        <fullName evidence="2">Uncharacterized protein</fullName>
    </submittedName>
</protein>
<comment type="caution">
    <text evidence="2">The sequence shown here is derived from an EMBL/GenBank/DDBJ whole genome shotgun (WGS) entry which is preliminary data.</text>
</comment>
<keyword evidence="3" id="KW-1185">Reference proteome</keyword>
<dbReference type="Proteomes" id="UP000462212">
    <property type="component" value="Unassembled WGS sequence"/>
</dbReference>
<dbReference type="OrthoDB" id="3485856at2759"/>
<proteinExistence type="predicted"/>
<gene>
    <name evidence="2" type="ORF">LSUB1_G001256</name>
</gene>
<dbReference type="EMBL" id="QGMJ01000057">
    <property type="protein sequence ID" value="TVY43760.1"/>
    <property type="molecule type" value="Genomic_DNA"/>
</dbReference>
<feature type="region of interest" description="Disordered" evidence="1">
    <location>
        <begin position="1"/>
        <end position="45"/>
    </location>
</feature>
<organism evidence="2 3">
    <name type="scientific">Lachnellula subtilissima</name>
    <dbReference type="NCBI Taxonomy" id="602034"/>
    <lineage>
        <taxon>Eukaryota</taxon>
        <taxon>Fungi</taxon>
        <taxon>Dikarya</taxon>
        <taxon>Ascomycota</taxon>
        <taxon>Pezizomycotina</taxon>
        <taxon>Leotiomycetes</taxon>
        <taxon>Helotiales</taxon>
        <taxon>Lachnaceae</taxon>
        <taxon>Lachnellula</taxon>
    </lineage>
</organism>
<sequence>MNDEKRFSASTPTVPELADGTPPERQIPFPLTPPATDEWLSTSNPQSLVPHQSLVSAALDLIKQRKRYISTELRHLRNLLTRLEELSELQSFVDNKLRLGYNPLDQVLHIQPMPTPIHESFSEQVSNETKAQLRRIKSGNDEAARFAARI</sequence>
<evidence type="ECO:0000313" key="3">
    <source>
        <dbReference type="Proteomes" id="UP000462212"/>
    </source>
</evidence>
<evidence type="ECO:0000313" key="2">
    <source>
        <dbReference type="EMBL" id="TVY43760.1"/>
    </source>
</evidence>
<name>A0A8H8UGY9_9HELO</name>
<evidence type="ECO:0000256" key="1">
    <source>
        <dbReference type="SAM" id="MobiDB-lite"/>
    </source>
</evidence>